<reference evidence="1 2" key="1">
    <citation type="journal article" date="2024" name="Plant Biotechnol. J.">
        <title>Genome and CRISPR/Cas9 system of a widespread forest tree (Populus alba) in the world.</title>
        <authorList>
            <person name="Liu Y.J."/>
            <person name="Jiang P.F."/>
            <person name="Han X.M."/>
            <person name="Li X.Y."/>
            <person name="Wang H.M."/>
            <person name="Wang Y.J."/>
            <person name="Wang X.X."/>
            <person name="Zeng Q.Y."/>
        </authorList>
    </citation>
    <scope>NUCLEOTIDE SEQUENCE [LARGE SCALE GENOMIC DNA]</scope>
    <source>
        <strain evidence="2">cv. PAL-ZL1</strain>
    </source>
</reference>
<name>A0ACC4B814_POPAL</name>
<dbReference type="EMBL" id="RCHU02000013">
    <property type="protein sequence ID" value="KAL3574486.1"/>
    <property type="molecule type" value="Genomic_DNA"/>
</dbReference>
<gene>
    <name evidence="1" type="ORF">D5086_025099</name>
</gene>
<organism evidence="1 2">
    <name type="scientific">Populus alba</name>
    <name type="common">White poplar</name>
    <dbReference type="NCBI Taxonomy" id="43335"/>
    <lineage>
        <taxon>Eukaryota</taxon>
        <taxon>Viridiplantae</taxon>
        <taxon>Streptophyta</taxon>
        <taxon>Embryophyta</taxon>
        <taxon>Tracheophyta</taxon>
        <taxon>Spermatophyta</taxon>
        <taxon>Magnoliopsida</taxon>
        <taxon>eudicotyledons</taxon>
        <taxon>Gunneridae</taxon>
        <taxon>Pentapetalae</taxon>
        <taxon>rosids</taxon>
        <taxon>fabids</taxon>
        <taxon>Malpighiales</taxon>
        <taxon>Salicaceae</taxon>
        <taxon>Saliceae</taxon>
        <taxon>Populus</taxon>
    </lineage>
</organism>
<sequence length="212" mass="23870">MANPVAAEDGPSREYPWLDEIMIKIDNLSPIPFFVLERLYSQVVESSTIGQSLPGLPELALGFFKSVLRINDENFRIIRRRPYPHLLDLIHNCYLPPALSGRSNIGEWVSTQRATSLDEAGIVFRKGCCARFLLCRTMSGFELKLQGSAGFIQGDLEKDLFQKSMDNCIGHGCLLSSFSWCNSNEQENTFTDDLTSISPDLVFHRAKPLRPL</sequence>
<proteinExistence type="predicted"/>
<comment type="caution">
    <text evidence="1">The sequence shown here is derived from an EMBL/GenBank/DDBJ whole genome shotgun (WGS) entry which is preliminary data.</text>
</comment>
<protein>
    <submittedName>
        <fullName evidence="1">Uncharacterized protein</fullName>
    </submittedName>
</protein>
<keyword evidence="2" id="KW-1185">Reference proteome</keyword>
<dbReference type="Proteomes" id="UP000309997">
    <property type="component" value="Unassembled WGS sequence"/>
</dbReference>
<evidence type="ECO:0000313" key="2">
    <source>
        <dbReference type="Proteomes" id="UP000309997"/>
    </source>
</evidence>
<accession>A0ACC4B814</accession>
<evidence type="ECO:0000313" key="1">
    <source>
        <dbReference type="EMBL" id="KAL3574486.1"/>
    </source>
</evidence>